<proteinExistence type="predicted"/>
<accession>A0A2W7IAV5</accession>
<dbReference type="SUPFAM" id="SSF75011">
    <property type="entry name" value="3-carboxy-cis,cis-mucoante lactonizing enzyme"/>
    <property type="match status" value="1"/>
</dbReference>
<evidence type="ECO:0000256" key="3">
    <source>
        <dbReference type="ARBA" id="ARBA00023136"/>
    </source>
</evidence>
<comment type="subcellular location">
    <subcellularLocation>
        <location evidence="1">Cell membrane</location>
    </subcellularLocation>
</comment>
<organism evidence="4 5">
    <name type="scientific">Mesonia algae</name>
    <dbReference type="NCBI Taxonomy" id="213248"/>
    <lineage>
        <taxon>Bacteria</taxon>
        <taxon>Pseudomonadati</taxon>
        <taxon>Bacteroidota</taxon>
        <taxon>Flavobacteriia</taxon>
        <taxon>Flavobacteriales</taxon>
        <taxon>Flavobacteriaceae</taxon>
        <taxon>Mesonia</taxon>
    </lineage>
</organism>
<keyword evidence="3" id="KW-0472">Membrane</keyword>
<sequence>MFFKKIELAIIIGVLIVVSGIGFAFNYSPKKEALSNKNYSIIEKWDLPKELQEVSGISWLGDNKIACIEDESAVIYIFNLETSEVEKEIKFGAPGDFEGLVISKNKAYALRSDGTIFVIENYNSKDLQTKKYDTFLNSKNNTESLTLDDKNNRLLISVKDNDPFTKESKGIYAFDLNSKKLKKEPTYELDFNKDFFKNYKEKKIEKTFRPSELAIHPQTRDIYVLEGVNPKLLILDAKGRFKSIIRLDKDDFNQAEGLTFSPNGDLYISNEGKKESGNILKVHLN</sequence>
<dbReference type="AlphaFoldDB" id="A0A2W7IAV5"/>
<dbReference type="Proteomes" id="UP000249542">
    <property type="component" value="Unassembled WGS sequence"/>
</dbReference>
<dbReference type="RefSeq" id="WP_111540317.1">
    <property type="nucleotide sequence ID" value="NZ_QKYV01000002.1"/>
</dbReference>
<dbReference type="InterPro" id="IPR015943">
    <property type="entry name" value="WD40/YVTN_repeat-like_dom_sf"/>
</dbReference>
<reference evidence="4 5" key="1">
    <citation type="submission" date="2018-06" db="EMBL/GenBank/DDBJ databases">
        <title>Genomic Encyclopedia of Archaeal and Bacterial Type Strains, Phase II (KMG-II): from individual species to whole genera.</title>
        <authorList>
            <person name="Goeker M."/>
        </authorList>
    </citation>
    <scope>NUCLEOTIDE SEQUENCE [LARGE SCALE GENOMIC DNA]</scope>
    <source>
        <strain evidence="4 5">DSM 15361</strain>
    </source>
</reference>
<protein>
    <submittedName>
        <fullName evidence="4">Uncharacterized protein YjiK</fullName>
    </submittedName>
</protein>
<dbReference type="InterPro" id="IPR009722">
    <property type="entry name" value="YjiK/CarP"/>
</dbReference>
<evidence type="ECO:0000313" key="5">
    <source>
        <dbReference type="Proteomes" id="UP000249542"/>
    </source>
</evidence>
<dbReference type="EMBL" id="QKYV01000002">
    <property type="protein sequence ID" value="PZW42672.1"/>
    <property type="molecule type" value="Genomic_DNA"/>
</dbReference>
<comment type="caution">
    <text evidence="4">The sequence shown here is derived from an EMBL/GenBank/DDBJ whole genome shotgun (WGS) entry which is preliminary data.</text>
</comment>
<dbReference type="Pfam" id="PF06977">
    <property type="entry name" value="SdiA-regulated"/>
    <property type="match status" value="1"/>
</dbReference>
<evidence type="ECO:0000256" key="1">
    <source>
        <dbReference type="ARBA" id="ARBA00004236"/>
    </source>
</evidence>
<gene>
    <name evidence="4" type="ORF">LX95_00988</name>
</gene>
<dbReference type="Gene3D" id="2.130.10.10">
    <property type="entry name" value="YVTN repeat-like/Quinoprotein amine dehydrogenase"/>
    <property type="match status" value="1"/>
</dbReference>
<keyword evidence="5" id="KW-1185">Reference proteome</keyword>
<name>A0A2W7IAV5_9FLAO</name>
<keyword evidence="2" id="KW-1003">Cell membrane</keyword>
<evidence type="ECO:0000256" key="2">
    <source>
        <dbReference type="ARBA" id="ARBA00022475"/>
    </source>
</evidence>
<dbReference type="GO" id="GO:0005886">
    <property type="term" value="C:plasma membrane"/>
    <property type="evidence" value="ECO:0007669"/>
    <property type="project" value="UniProtKB-SubCell"/>
</dbReference>
<evidence type="ECO:0000313" key="4">
    <source>
        <dbReference type="EMBL" id="PZW42672.1"/>
    </source>
</evidence>